<keyword evidence="2 7" id="KW-0285">Flavoprotein</keyword>
<evidence type="ECO:0000256" key="7">
    <source>
        <dbReference type="PIRNR" id="PIRNR000232"/>
    </source>
</evidence>
<evidence type="ECO:0000256" key="2">
    <source>
        <dbReference type="ARBA" id="ARBA00022630"/>
    </source>
</evidence>
<dbReference type="GO" id="GO:0016491">
    <property type="term" value="F:oxidoreductase activity"/>
    <property type="evidence" value="ECO:0007669"/>
    <property type="project" value="UniProtKB-UniRule"/>
</dbReference>
<comment type="cofactor">
    <cofactor evidence="8">
        <name>FMN</name>
        <dbReference type="ChEBI" id="CHEBI:58210"/>
    </cofactor>
    <text evidence="8">Binds 1 FMN per subunit.</text>
</comment>
<evidence type="ECO:0000313" key="12">
    <source>
        <dbReference type="Proteomes" id="UP000193100"/>
    </source>
</evidence>
<protein>
    <recommendedName>
        <fullName evidence="7">Putative NAD(P)H nitroreductase</fullName>
        <ecNumber evidence="7">1.-.-.-</ecNumber>
    </recommendedName>
</protein>
<feature type="domain" description="Nitroreductase" evidence="10">
    <location>
        <begin position="17"/>
        <end position="162"/>
    </location>
</feature>
<dbReference type="PANTHER" id="PTHR43821:SF1">
    <property type="entry name" value="NAD(P)H NITROREDUCTASE YDJA-RELATED"/>
    <property type="match status" value="1"/>
</dbReference>
<evidence type="ECO:0000256" key="3">
    <source>
        <dbReference type="ARBA" id="ARBA00022643"/>
    </source>
</evidence>
<dbReference type="STRING" id="1420917.AU15_06820"/>
<keyword evidence="5 7" id="KW-0560">Oxidoreductase</keyword>
<evidence type="ECO:0000313" key="11">
    <source>
        <dbReference type="EMBL" id="ARM84471.1"/>
    </source>
</evidence>
<dbReference type="RefSeq" id="WP_085680875.1">
    <property type="nucleotide sequence ID" value="NZ_CP020931.1"/>
</dbReference>
<evidence type="ECO:0000256" key="4">
    <source>
        <dbReference type="ARBA" id="ARBA00022857"/>
    </source>
</evidence>
<reference evidence="11 12" key="1">
    <citation type="submission" date="2017-04" db="EMBL/GenBank/DDBJ databases">
        <title>Genome Sequence of Marinobacter salarius strain SMR5 Isolated from a culture of the Diatom Skeletonema marinoi.</title>
        <authorList>
            <person name="Topel M."/>
            <person name="Pinder M.I.M."/>
            <person name="Johansson O.N."/>
            <person name="Kourtchenko O."/>
            <person name="Godhe A."/>
            <person name="Clarke A.K."/>
        </authorList>
    </citation>
    <scope>NUCLEOTIDE SEQUENCE [LARGE SCALE GENOMIC DNA]</scope>
    <source>
        <strain evidence="11 12">SMR5</strain>
    </source>
</reference>
<proteinExistence type="inferred from homology"/>
<evidence type="ECO:0000256" key="9">
    <source>
        <dbReference type="SAM" id="MobiDB-lite"/>
    </source>
</evidence>
<keyword evidence="3 7" id="KW-0288">FMN</keyword>
<dbReference type="Gene3D" id="3.40.109.10">
    <property type="entry name" value="NADH Oxidase"/>
    <property type="match status" value="1"/>
</dbReference>
<feature type="binding site" description="in other chain" evidence="8">
    <location>
        <begin position="132"/>
        <end position="134"/>
    </location>
    <ligand>
        <name>FMN</name>
        <dbReference type="ChEBI" id="CHEBI:58210"/>
        <note>ligand shared between dimeric partners</note>
    </ligand>
</feature>
<dbReference type="Pfam" id="PF00881">
    <property type="entry name" value="Nitroreductase"/>
    <property type="match status" value="1"/>
</dbReference>
<feature type="region of interest" description="Disordered" evidence="9">
    <location>
        <begin position="166"/>
        <end position="185"/>
    </location>
</feature>
<dbReference type="PANTHER" id="PTHR43821">
    <property type="entry name" value="NAD(P)H NITROREDUCTASE YDJA-RELATED"/>
    <property type="match status" value="1"/>
</dbReference>
<dbReference type="Proteomes" id="UP000193100">
    <property type="component" value="Chromosome"/>
</dbReference>
<dbReference type="PIRSF" id="PIRSF000232">
    <property type="entry name" value="YdjA"/>
    <property type="match status" value="1"/>
</dbReference>
<evidence type="ECO:0000256" key="6">
    <source>
        <dbReference type="ARBA" id="ARBA00023027"/>
    </source>
</evidence>
<evidence type="ECO:0000256" key="1">
    <source>
        <dbReference type="ARBA" id="ARBA00007118"/>
    </source>
</evidence>
<keyword evidence="4 7" id="KW-0521">NADP</keyword>
<dbReference type="InterPro" id="IPR026021">
    <property type="entry name" value="YdjA-like"/>
</dbReference>
<evidence type="ECO:0000256" key="8">
    <source>
        <dbReference type="PIRSR" id="PIRSR000232-1"/>
    </source>
</evidence>
<accession>A0A1W6KAR1</accession>
<feature type="binding site" description="in other chain" evidence="8">
    <location>
        <begin position="11"/>
        <end position="13"/>
    </location>
    <ligand>
        <name>FMN</name>
        <dbReference type="ChEBI" id="CHEBI:58210"/>
        <note>ligand shared between dimeric partners</note>
    </ligand>
</feature>
<feature type="compositionally biased region" description="Basic and acidic residues" evidence="9">
    <location>
        <begin position="174"/>
        <end position="185"/>
    </location>
</feature>
<comment type="similarity">
    <text evidence="1 7">Belongs to the nitroreductase family.</text>
</comment>
<dbReference type="InterPro" id="IPR000415">
    <property type="entry name" value="Nitroreductase-like"/>
</dbReference>
<organism evidence="11 12">
    <name type="scientific">Marinobacter salarius</name>
    <dbReference type="NCBI Taxonomy" id="1420917"/>
    <lineage>
        <taxon>Bacteria</taxon>
        <taxon>Pseudomonadati</taxon>
        <taxon>Pseudomonadota</taxon>
        <taxon>Gammaproteobacteria</taxon>
        <taxon>Pseudomonadales</taxon>
        <taxon>Marinobacteraceae</taxon>
        <taxon>Marinobacter</taxon>
    </lineage>
</organism>
<keyword evidence="6 7" id="KW-0520">NAD</keyword>
<evidence type="ECO:0000259" key="10">
    <source>
        <dbReference type="Pfam" id="PF00881"/>
    </source>
</evidence>
<dbReference type="EC" id="1.-.-.-" evidence="7"/>
<evidence type="ECO:0000256" key="5">
    <source>
        <dbReference type="ARBA" id="ARBA00023002"/>
    </source>
</evidence>
<feature type="binding site" evidence="8">
    <location>
        <position position="40"/>
    </location>
    <ligand>
        <name>FMN</name>
        <dbReference type="ChEBI" id="CHEBI:58210"/>
        <note>ligand shared between dimeric partners</note>
    </ligand>
</feature>
<dbReference type="GeneID" id="77256346"/>
<dbReference type="InterPro" id="IPR052530">
    <property type="entry name" value="NAD(P)H_nitroreductase"/>
</dbReference>
<feature type="binding site" evidence="8">
    <location>
        <position position="36"/>
    </location>
    <ligand>
        <name>FMN</name>
        <dbReference type="ChEBI" id="CHEBI:58210"/>
        <note>ligand shared between dimeric partners</note>
    </ligand>
</feature>
<dbReference type="AlphaFoldDB" id="A0A1W6KAR1"/>
<gene>
    <name evidence="11" type="primary">ydjA</name>
    <name evidence="11" type="ORF">MARSALSMR5_02404</name>
</gene>
<dbReference type="InterPro" id="IPR029479">
    <property type="entry name" value="Nitroreductase"/>
</dbReference>
<name>A0A1W6KAR1_9GAMM</name>
<sequence>MTAVMEALLKRSSEPRLEAPAPDPATLENAFACAARAPDHALLRPWRYLIIEGDEALNALGELFAATCGDGASEKEREKRCKKALRAPMVIVGIASYQSHPKVPEIEQSMSAAVGMGYLLLALESAGFGGMWRTGAMAHDPAIKRGLGLQDNEIITGFLYTGSVSANKPSVPRPEPKEFVRRWPH</sequence>
<dbReference type="SUPFAM" id="SSF55469">
    <property type="entry name" value="FMN-dependent nitroreductase-like"/>
    <property type="match status" value="1"/>
</dbReference>
<dbReference type="CDD" id="cd02135">
    <property type="entry name" value="YdjA-like"/>
    <property type="match status" value="1"/>
</dbReference>
<dbReference type="EMBL" id="CP020931">
    <property type="protein sequence ID" value="ARM84471.1"/>
    <property type="molecule type" value="Genomic_DNA"/>
</dbReference>